<name>A0AAV0VT88_9HEMI</name>
<dbReference type="PANTHER" id="PTHR19303">
    <property type="entry name" value="TRANSPOSON"/>
    <property type="match status" value="1"/>
</dbReference>
<dbReference type="InterPro" id="IPR006600">
    <property type="entry name" value="HTH_CenpB_DNA-bd_dom"/>
</dbReference>
<sequence length="481" mass="56585">MSNERNELSIQAKKELLICYDVAQLSNLSQHRAASILNISVVALRRLLKNRKEIEEHRIVKTEEKKFRRHYLREKRENDKLLIDMEEGMVRWFEYASSLSVRVSKMILLDKARSLATVLGVENFDPDNKWLEQWKNKYNISNKRVKLVADQNRGANFLITNCGLIKSVKDFFENVMSNYDVNDVYSLFEIGLYYRDLPNSNCEFKGPPDNRECQKCIHRLSIIFASNITGTNKICPRIIDNIHIPRYFQDVKTLSVHFQASYNTWMTSCYGSILRRLDEELLGRKILVIIDNVMVDLQIELQNIEIKYLPSSMVSVHPLRQNIMRIEKIYEYYLKQMKSTTAVNAEKFPTSHNTAQISVSDSIHMIFNVWENMSPAHIRNCFRKVGFIKTKTEEINENVYLNFKHWISNYRNYLWIISNQLQSEKNQLTSTQNNLQKSDVQLHTASNNYQNLHSSTRTYQTTIDKININSETFKTHGYNFN</sequence>
<dbReference type="SMART" id="SM00674">
    <property type="entry name" value="CENPB"/>
    <property type="match status" value="1"/>
</dbReference>
<dbReference type="InterPro" id="IPR004875">
    <property type="entry name" value="DDE_SF_endonuclease_dom"/>
</dbReference>
<comment type="caution">
    <text evidence="4">The sequence shown here is derived from an EMBL/GenBank/DDBJ whole genome shotgun (WGS) entry which is preliminary data.</text>
</comment>
<dbReference type="InterPro" id="IPR050863">
    <property type="entry name" value="CenT-Element_Derived"/>
</dbReference>
<dbReference type="AlphaFoldDB" id="A0AAV0VT88"/>
<evidence type="ECO:0000313" key="5">
    <source>
        <dbReference type="Proteomes" id="UP001160148"/>
    </source>
</evidence>
<dbReference type="GO" id="GO:0003677">
    <property type="term" value="F:DNA binding"/>
    <property type="evidence" value="ECO:0007669"/>
    <property type="project" value="UniProtKB-KW"/>
</dbReference>
<organism evidence="4 5">
    <name type="scientific">Macrosiphum euphorbiae</name>
    <name type="common">potato aphid</name>
    <dbReference type="NCBI Taxonomy" id="13131"/>
    <lineage>
        <taxon>Eukaryota</taxon>
        <taxon>Metazoa</taxon>
        <taxon>Ecdysozoa</taxon>
        <taxon>Arthropoda</taxon>
        <taxon>Hexapoda</taxon>
        <taxon>Insecta</taxon>
        <taxon>Pterygota</taxon>
        <taxon>Neoptera</taxon>
        <taxon>Paraneoptera</taxon>
        <taxon>Hemiptera</taxon>
        <taxon>Sternorrhyncha</taxon>
        <taxon>Aphidomorpha</taxon>
        <taxon>Aphidoidea</taxon>
        <taxon>Aphididae</taxon>
        <taxon>Macrosiphini</taxon>
        <taxon>Macrosiphum</taxon>
    </lineage>
</organism>
<accession>A0AAV0VT88</accession>
<feature type="domain" description="HTH CENPB-type" evidence="3">
    <location>
        <begin position="73"/>
        <end position="144"/>
    </location>
</feature>
<evidence type="ECO:0000313" key="4">
    <source>
        <dbReference type="EMBL" id="CAI6346127.1"/>
    </source>
</evidence>
<keyword evidence="2" id="KW-0238">DNA-binding</keyword>
<keyword evidence="5" id="KW-1185">Reference proteome</keyword>
<dbReference type="Gene3D" id="1.10.10.60">
    <property type="entry name" value="Homeodomain-like"/>
    <property type="match status" value="1"/>
</dbReference>
<dbReference type="EMBL" id="CARXXK010000001">
    <property type="protein sequence ID" value="CAI6346127.1"/>
    <property type="molecule type" value="Genomic_DNA"/>
</dbReference>
<dbReference type="PANTHER" id="PTHR19303:SF73">
    <property type="entry name" value="PROTEIN PDC2"/>
    <property type="match status" value="1"/>
</dbReference>
<dbReference type="PROSITE" id="PS51253">
    <property type="entry name" value="HTH_CENPB"/>
    <property type="match status" value="1"/>
</dbReference>
<evidence type="ECO:0000256" key="2">
    <source>
        <dbReference type="ARBA" id="ARBA00023125"/>
    </source>
</evidence>
<protein>
    <recommendedName>
        <fullName evidence="3">HTH CENPB-type domain-containing protein</fullName>
    </recommendedName>
</protein>
<comment type="subcellular location">
    <subcellularLocation>
        <location evidence="1">Nucleus</location>
    </subcellularLocation>
</comment>
<reference evidence="4 5" key="1">
    <citation type="submission" date="2023-01" db="EMBL/GenBank/DDBJ databases">
        <authorList>
            <person name="Whitehead M."/>
        </authorList>
    </citation>
    <scope>NUCLEOTIDE SEQUENCE [LARGE SCALE GENOMIC DNA]</scope>
</reference>
<dbReference type="Pfam" id="PF03221">
    <property type="entry name" value="HTH_Tnp_Tc5"/>
    <property type="match status" value="1"/>
</dbReference>
<dbReference type="InterPro" id="IPR009057">
    <property type="entry name" value="Homeodomain-like_sf"/>
</dbReference>
<dbReference type="Pfam" id="PF03184">
    <property type="entry name" value="DDE_1"/>
    <property type="match status" value="1"/>
</dbReference>
<dbReference type="GO" id="GO:0005634">
    <property type="term" value="C:nucleus"/>
    <property type="evidence" value="ECO:0007669"/>
    <property type="project" value="UniProtKB-SubCell"/>
</dbReference>
<evidence type="ECO:0000259" key="3">
    <source>
        <dbReference type="PROSITE" id="PS51253"/>
    </source>
</evidence>
<dbReference type="Proteomes" id="UP001160148">
    <property type="component" value="Unassembled WGS sequence"/>
</dbReference>
<dbReference type="SUPFAM" id="SSF46689">
    <property type="entry name" value="Homeodomain-like"/>
    <property type="match status" value="1"/>
</dbReference>
<gene>
    <name evidence="4" type="ORF">MEUPH1_LOCUS3070</name>
</gene>
<proteinExistence type="predicted"/>
<evidence type="ECO:0000256" key="1">
    <source>
        <dbReference type="ARBA" id="ARBA00004123"/>
    </source>
</evidence>